<dbReference type="InterPro" id="IPR019585">
    <property type="entry name" value="Rpn7/CSN1"/>
</dbReference>
<evidence type="ECO:0000256" key="3">
    <source>
        <dbReference type="ARBA" id="ARBA00008793"/>
    </source>
</evidence>
<evidence type="ECO:0000256" key="4">
    <source>
        <dbReference type="ARBA" id="ARBA00022490"/>
    </source>
</evidence>
<sequence>MAATPSSPTQTRKKSLVVTDSPKFDLESYVNNYKGRTRYERLILIGTTSTFLGVEALKFAVAEAKAGVDVKRYTDAVAHLQVIGPDEKEATLDSAWVSKRTSSNEHETKRLEAELRGYKNNLIKESIRMGNEDLGKHYHAIGDLPHAFEAYSRMRQDISIGKHIIDVSKHLIEVSIEQKNWLAVNANTQKIRGASATVLDDDKTLQPYLQAVEGLGYLDGGHYEDAAVKFLGTNAGMLSGQSADVISPNDIAVYGGLCALASMDRDEIQKKVLENSNFRSYLELEPHIRRAIAFFVNSRYTQCLEILESYRADYLLDIHLQKHVDFLYQQVRSKSIVQYFIPFSCVTLDSLNTAFAAPSKTVEKELGQMISRNELEARIDTQNRLLTSVPSLPRANLQSATLATARNYEREAQRRIQHMNILSTELELKNPKPTHGSGGGGYGDDFDHRQGTASSGVPSGMRGLIMANGRNLRGSNLH</sequence>
<comment type="caution">
    <text evidence="9">The sequence shown here is derived from an EMBL/GenBank/DDBJ whole genome shotgun (WGS) entry which is preliminary data.</text>
</comment>
<evidence type="ECO:0000256" key="2">
    <source>
        <dbReference type="ARBA" id="ARBA00004496"/>
    </source>
</evidence>
<keyword evidence="10" id="KW-1185">Reference proteome</keyword>
<evidence type="ECO:0000256" key="6">
    <source>
        <dbReference type="ARBA" id="ARBA00023242"/>
    </source>
</evidence>
<dbReference type="Proteomes" id="UP001629113">
    <property type="component" value="Unassembled WGS sequence"/>
</dbReference>
<keyword evidence="4" id="KW-0963">Cytoplasm</keyword>
<dbReference type="PANTHER" id="PTHR14145">
    <property type="entry name" value="26S PROTESOME SUBUNIT 6"/>
    <property type="match status" value="1"/>
</dbReference>
<evidence type="ECO:0000256" key="7">
    <source>
        <dbReference type="SAM" id="MobiDB-lite"/>
    </source>
</evidence>
<dbReference type="EMBL" id="JBFCZG010000007">
    <property type="protein sequence ID" value="KAL3419638.1"/>
    <property type="molecule type" value="Genomic_DNA"/>
</dbReference>
<evidence type="ECO:0000256" key="1">
    <source>
        <dbReference type="ARBA" id="ARBA00004123"/>
    </source>
</evidence>
<feature type="domain" description="PCI" evidence="8">
    <location>
        <begin position="222"/>
        <end position="393"/>
    </location>
</feature>
<accession>A0ABR4P8J9</accession>
<dbReference type="Pfam" id="PF01399">
    <property type="entry name" value="PCI"/>
    <property type="match status" value="1"/>
</dbReference>
<evidence type="ECO:0000313" key="10">
    <source>
        <dbReference type="Proteomes" id="UP001629113"/>
    </source>
</evidence>
<evidence type="ECO:0000259" key="8">
    <source>
        <dbReference type="PROSITE" id="PS50250"/>
    </source>
</evidence>
<dbReference type="InterPro" id="IPR000717">
    <property type="entry name" value="PCI_dom"/>
</dbReference>
<comment type="subcellular location">
    <subcellularLocation>
        <location evidence="2">Cytoplasm</location>
    </subcellularLocation>
    <subcellularLocation>
        <location evidence="1">Nucleus</location>
    </subcellularLocation>
</comment>
<evidence type="ECO:0000313" key="9">
    <source>
        <dbReference type="EMBL" id="KAL3419638.1"/>
    </source>
</evidence>
<dbReference type="InterPro" id="IPR045135">
    <property type="entry name" value="Rpn7_N"/>
</dbReference>
<feature type="region of interest" description="Disordered" evidence="7">
    <location>
        <begin position="428"/>
        <end position="478"/>
    </location>
</feature>
<name>A0ABR4P8J9_9HELO</name>
<dbReference type="InterPro" id="IPR036390">
    <property type="entry name" value="WH_DNA-bd_sf"/>
</dbReference>
<protein>
    <submittedName>
        <fullName evidence="9">Cop9 signalosome subunit 1</fullName>
    </submittedName>
</protein>
<dbReference type="SUPFAM" id="SSF46785">
    <property type="entry name" value="Winged helix' DNA-binding domain"/>
    <property type="match status" value="1"/>
</dbReference>
<dbReference type="Gene3D" id="1.25.40.570">
    <property type="match status" value="1"/>
</dbReference>
<dbReference type="SMART" id="SM00088">
    <property type="entry name" value="PINT"/>
    <property type="match status" value="1"/>
</dbReference>
<organism evidence="9 10">
    <name type="scientific">Phlyctema vagabunda</name>
    <dbReference type="NCBI Taxonomy" id="108571"/>
    <lineage>
        <taxon>Eukaryota</taxon>
        <taxon>Fungi</taxon>
        <taxon>Dikarya</taxon>
        <taxon>Ascomycota</taxon>
        <taxon>Pezizomycotina</taxon>
        <taxon>Leotiomycetes</taxon>
        <taxon>Helotiales</taxon>
        <taxon>Dermateaceae</taxon>
        <taxon>Phlyctema</taxon>
    </lineage>
</organism>
<dbReference type="PANTHER" id="PTHR14145:SF2">
    <property type="entry name" value="COP9 SIGNALOSOME COMPLEX SUBUNIT 1"/>
    <property type="match status" value="1"/>
</dbReference>
<dbReference type="Pfam" id="PF10602">
    <property type="entry name" value="RPN7"/>
    <property type="match status" value="1"/>
</dbReference>
<gene>
    <name evidence="9" type="ORF">PVAG01_08136</name>
</gene>
<dbReference type="PROSITE" id="PS50250">
    <property type="entry name" value="PCI"/>
    <property type="match status" value="1"/>
</dbReference>
<evidence type="ECO:0000256" key="5">
    <source>
        <dbReference type="ARBA" id="ARBA00022790"/>
    </source>
</evidence>
<proteinExistence type="inferred from homology"/>
<reference evidence="9 10" key="1">
    <citation type="submission" date="2024-06" db="EMBL/GenBank/DDBJ databases">
        <title>Complete genome of Phlyctema vagabunda strain 19-DSS-EL-015.</title>
        <authorList>
            <person name="Fiorenzani C."/>
        </authorList>
    </citation>
    <scope>NUCLEOTIDE SEQUENCE [LARGE SCALE GENOMIC DNA]</scope>
    <source>
        <strain evidence="9 10">19-DSS-EL-015</strain>
    </source>
</reference>
<comment type="similarity">
    <text evidence="3">Belongs to the CSN1 family.</text>
</comment>
<keyword evidence="6" id="KW-0539">Nucleus</keyword>
<keyword evidence="5" id="KW-0736">Signalosome</keyword>